<feature type="transmembrane region" description="Helical" evidence="1">
    <location>
        <begin position="60"/>
        <end position="81"/>
    </location>
</feature>
<keyword evidence="4" id="KW-1185">Reference proteome</keyword>
<reference evidence="2 4" key="1">
    <citation type="submission" date="2024-08" db="EMBL/GenBank/DDBJ databases">
        <authorList>
            <person name="Paterson S."/>
        </authorList>
    </citation>
    <scope>NUCLEOTIDE SEQUENCE [LARGE SCALE GENOMIC DNA]</scope>
</reference>
<dbReference type="EMBL" id="CANUEZ050000234">
    <property type="protein sequence ID" value="CAM0512702.1"/>
    <property type="molecule type" value="Genomic_DNA"/>
</dbReference>
<organism evidence="2 4">
    <name type="scientific">Fasciola hepatica</name>
    <name type="common">Liver fluke</name>
    <dbReference type="NCBI Taxonomy" id="6192"/>
    <lineage>
        <taxon>Eukaryota</taxon>
        <taxon>Metazoa</taxon>
        <taxon>Spiralia</taxon>
        <taxon>Lophotrochozoa</taxon>
        <taxon>Platyhelminthes</taxon>
        <taxon>Trematoda</taxon>
        <taxon>Digenea</taxon>
        <taxon>Plagiorchiida</taxon>
        <taxon>Echinostomata</taxon>
        <taxon>Echinostomatoidea</taxon>
        <taxon>Fasciolidae</taxon>
        <taxon>Fasciola</taxon>
    </lineage>
</organism>
<keyword evidence="1" id="KW-1133">Transmembrane helix</keyword>
<gene>
    <name evidence="2" type="ORF">FHB240107_LOCUS11937</name>
    <name evidence="3" type="ORF">FHB240107_LOCUS4471</name>
</gene>
<proteinExistence type="predicted"/>
<evidence type="ECO:0000313" key="2">
    <source>
        <dbReference type="EMBL" id="CAM0512702.1"/>
    </source>
</evidence>
<dbReference type="Proteomes" id="UP001189180">
    <property type="component" value="Unassembled WGS sequence"/>
</dbReference>
<keyword evidence="1" id="KW-0472">Membrane</keyword>
<comment type="caution">
    <text evidence="2">The sequence shown here is derived from an EMBL/GenBank/DDBJ whole genome shotgun (WGS) entry which is preliminary data.</text>
</comment>
<protein>
    <submittedName>
        <fullName evidence="2">Uncharacterized protein</fullName>
    </submittedName>
</protein>
<keyword evidence="1" id="KW-0812">Transmembrane</keyword>
<dbReference type="EMBL" id="CANUEZ050000312">
    <property type="protein sequence ID" value="CAM0512820.1"/>
    <property type="molecule type" value="Genomic_DNA"/>
</dbReference>
<sequence>MHEAAQNPVKFPPCYWLDELISTFCVYGDYVFRFDLCVLIADPDSAHWNKNEIRQEQQEYILLHLAVIIASRLPVTIFSGLTVSQRQYHMTVQLSEKRTTPEMHYGTLVEPSRC</sequence>
<evidence type="ECO:0000313" key="4">
    <source>
        <dbReference type="Proteomes" id="UP001189180"/>
    </source>
</evidence>
<evidence type="ECO:0000313" key="3">
    <source>
        <dbReference type="EMBL" id="CAM0512820.1"/>
    </source>
</evidence>
<name>A0ABC9HGX6_FASHE</name>
<dbReference type="AlphaFoldDB" id="A0ABC9HGX6"/>
<accession>A0ABC9HGX6</accession>
<evidence type="ECO:0000256" key="1">
    <source>
        <dbReference type="SAM" id="Phobius"/>
    </source>
</evidence>